<dbReference type="OrthoDB" id="5409895at2759"/>
<reference evidence="1 2" key="1">
    <citation type="journal article" date="2016" name="Nat. Commun.">
        <title>Ectomycorrhizal ecology is imprinted in the genome of the dominant symbiotic fungus Cenococcum geophilum.</title>
        <authorList>
            <consortium name="DOE Joint Genome Institute"/>
            <person name="Peter M."/>
            <person name="Kohler A."/>
            <person name="Ohm R.A."/>
            <person name="Kuo A."/>
            <person name="Krutzmann J."/>
            <person name="Morin E."/>
            <person name="Arend M."/>
            <person name="Barry K.W."/>
            <person name="Binder M."/>
            <person name="Choi C."/>
            <person name="Clum A."/>
            <person name="Copeland A."/>
            <person name="Grisel N."/>
            <person name="Haridas S."/>
            <person name="Kipfer T."/>
            <person name="LaButti K."/>
            <person name="Lindquist E."/>
            <person name="Lipzen A."/>
            <person name="Maire R."/>
            <person name="Meier B."/>
            <person name="Mihaltcheva S."/>
            <person name="Molinier V."/>
            <person name="Murat C."/>
            <person name="Poggeler S."/>
            <person name="Quandt C.A."/>
            <person name="Sperisen C."/>
            <person name="Tritt A."/>
            <person name="Tisserant E."/>
            <person name="Crous P.W."/>
            <person name="Henrissat B."/>
            <person name="Nehls U."/>
            <person name="Egli S."/>
            <person name="Spatafora J.W."/>
            <person name="Grigoriev I.V."/>
            <person name="Martin F.M."/>
        </authorList>
    </citation>
    <scope>NUCLEOTIDE SEQUENCE [LARGE SCALE GENOMIC DNA]</scope>
    <source>
        <strain evidence="1 2">CBS 207.34</strain>
    </source>
</reference>
<evidence type="ECO:0000313" key="1">
    <source>
        <dbReference type="EMBL" id="OCL07347.1"/>
    </source>
</evidence>
<name>A0A8E2EYN7_9PEZI</name>
<dbReference type="Gene3D" id="3.40.50.1820">
    <property type="entry name" value="alpha/beta hydrolase"/>
    <property type="match status" value="1"/>
</dbReference>
<proteinExistence type="predicted"/>
<gene>
    <name evidence="1" type="ORF">AOQ84DRAFT_272091</name>
</gene>
<keyword evidence="2" id="KW-1185">Reference proteome</keyword>
<dbReference type="AlphaFoldDB" id="A0A8E2EYN7"/>
<dbReference type="EMBL" id="KV749889">
    <property type="protein sequence ID" value="OCL07347.1"/>
    <property type="molecule type" value="Genomic_DNA"/>
</dbReference>
<protein>
    <recommendedName>
        <fullName evidence="3">Alpha/beta hydrolase</fullName>
    </recommendedName>
</protein>
<accession>A0A8E2EYN7</accession>
<dbReference type="Proteomes" id="UP000250140">
    <property type="component" value="Unassembled WGS sequence"/>
</dbReference>
<sequence length="210" mass="23675">MDKTAAHHESFKQLWETKWKKPAEMGVYPFMFGTAKDFEPIVEELVKQDFREPYDWDAYAPMFFPKAEELTKIAEEAEKAGEIEKASEYYLRASAVYRISRFPAPRSEKQRYAWDAGKKVCLKGLQLRPHPVQEILVPHTHGLATEGPHIPIYHLCPRTTTPAPLVIIMTGLDGYRTELAVWMSSFHALGIATAVVEIPGTGDSPADAAD</sequence>
<organism evidence="1 2">
    <name type="scientific">Glonium stellatum</name>
    <dbReference type="NCBI Taxonomy" id="574774"/>
    <lineage>
        <taxon>Eukaryota</taxon>
        <taxon>Fungi</taxon>
        <taxon>Dikarya</taxon>
        <taxon>Ascomycota</taxon>
        <taxon>Pezizomycotina</taxon>
        <taxon>Dothideomycetes</taxon>
        <taxon>Pleosporomycetidae</taxon>
        <taxon>Gloniales</taxon>
        <taxon>Gloniaceae</taxon>
        <taxon>Glonium</taxon>
    </lineage>
</organism>
<dbReference type="InterPro" id="IPR029058">
    <property type="entry name" value="AB_hydrolase_fold"/>
</dbReference>
<evidence type="ECO:0000313" key="2">
    <source>
        <dbReference type="Proteomes" id="UP000250140"/>
    </source>
</evidence>
<evidence type="ECO:0008006" key="3">
    <source>
        <dbReference type="Google" id="ProtNLM"/>
    </source>
</evidence>
<dbReference type="SUPFAM" id="SSF53474">
    <property type="entry name" value="alpha/beta-Hydrolases"/>
    <property type="match status" value="1"/>
</dbReference>
<feature type="non-terminal residue" evidence="1">
    <location>
        <position position="1"/>
    </location>
</feature>